<dbReference type="PANTHER" id="PTHR43039">
    <property type="entry name" value="ESTERASE-RELATED"/>
    <property type="match status" value="1"/>
</dbReference>
<proteinExistence type="inferred from homology"/>
<dbReference type="Pfam" id="PF12697">
    <property type="entry name" value="Abhydrolase_6"/>
    <property type="match status" value="1"/>
</dbReference>
<protein>
    <submittedName>
        <fullName evidence="3">Sigma factor SigB regulation protein RsbQ</fullName>
    </submittedName>
</protein>
<dbReference type="InterPro" id="IPR029058">
    <property type="entry name" value="AB_hydrolase_fold"/>
</dbReference>
<gene>
    <name evidence="3" type="ORF">AR543_14195</name>
</gene>
<organism evidence="3 4">
    <name type="scientific">Paenibacillus bovis</name>
    <dbReference type="NCBI Taxonomy" id="1616788"/>
    <lineage>
        <taxon>Bacteria</taxon>
        <taxon>Bacillati</taxon>
        <taxon>Bacillota</taxon>
        <taxon>Bacilli</taxon>
        <taxon>Bacillales</taxon>
        <taxon>Paenibacillaceae</taxon>
        <taxon>Paenibacillus</taxon>
    </lineage>
</organism>
<dbReference type="STRING" id="1616788.AR543_14195"/>
<evidence type="ECO:0000259" key="2">
    <source>
        <dbReference type="Pfam" id="PF12697"/>
    </source>
</evidence>
<dbReference type="RefSeq" id="WP_060535153.1">
    <property type="nucleotide sequence ID" value="NZ_CP013023.1"/>
</dbReference>
<reference evidence="4" key="1">
    <citation type="submission" date="2015-10" db="EMBL/GenBank/DDBJ databases">
        <title>Genome of Paenibacillus bovis sp. nov.</title>
        <authorList>
            <person name="Wu Z."/>
            <person name="Gao C."/>
            <person name="Liu Z."/>
            <person name="Zheng H."/>
        </authorList>
    </citation>
    <scope>NUCLEOTIDE SEQUENCE [LARGE SCALE GENOMIC DNA]</scope>
    <source>
        <strain evidence="4">BD3526</strain>
    </source>
</reference>
<feature type="domain" description="AB hydrolase-1" evidence="2">
    <location>
        <begin position="20"/>
        <end position="257"/>
    </location>
</feature>
<dbReference type="OrthoDB" id="9780932at2"/>
<sequence>MSTIRSRNNVKVTGNGSQPIVFAHGFGCDQSMWRFVAPAFEKNYRVILFDHIGSGKSDLLAYDNDRHGRLTGYAEDLLQICDDLQLEDPIFVGHSVSGMIGLLASLRRPDYFKHLILIAPSPRYINDLPDYIGGFEQQDIEELLSLMQQNHLGWARFLAPIIMGNPGQPELTAELHESFCVSDPMIIQQFAQITFMSDYRAELQHVTAPALILQCDQDYIAPLEVGAYMHQQMPHSIFQLMEATGHCPHMSHPDETISLIEEYLAQSVTEMEIPR</sequence>
<evidence type="ECO:0000256" key="1">
    <source>
        <dbReference type="ARBA" id="ARBA00008645"/>
    </source>
</evidence>
<dbReference type="SUPFAM" id="SSF53474">
    <property type="entry name" value="alpha/beta-Hydrolases"/>
    <property type="match status" value="1"/>
</dbReference>
<comment type="similarity">
    <text evidence="1">Belongs to the AB hydrolase superfamily.</text>
</comment>
<evidence type="ECO:0000313" key="4">
    <source>
        <dbReference type="Proteomes" id="UP000078148"/>
    </source>
</evidence>
<dbReference type="PRINTS" id="PR00111">
    <property type="entry name" value="ABHYDROLASE"/>
</dbReference>
<dbReference type="Proteomes" id="UP000078148">
    <property type="component" value="Chromosome"/>
</dbReference>
<accession>A0A172ZIT0</accession>
<reference evidence="3 4" key="2">
    <citation type="journal article" date="2016" name="Int. J. Syst. Evol. Microbiol.">
        <title>Paenibacillus bovis sp. nov., isolated from raw yak (Bos grunniens) milk.</title>
        <authorList>
            <person name="Gao C."/>
            <person name="Han J."/>
            <person name="Liu Z."/>
            <person name="Xu X."/>
            <person name="Hang F."/>
            <person name="Wu Z."/>
        </authorList>
    </citation>
    <scope>NUCLEOTIDE SEQUENCE [LARGE SCALE GENOMIC DNA]</scope>
    <source>
        <strain evidence="3 4">BD3526</strain>
    </source>
</reference>
<dbReference type="EMBL" id="CP013023">
    <property type="protein sequence ID" value="ANF97040.1"/>
    <property type="molecule type" value="Genomic_DNA"/>
</dbReference>
<dbReference type="AlphaFoldDB" id="A0A172ZIT0"/>
<dbReference type="InterPro" id="IPR000073">
    <property type="entry name" value="AB_hydrolase_1"/>
</dbReference>
<keyword evidence="4" id="KW-1185">Reference proteome</keyword>
<name>A0A172ZIT0_9BACL</name>
<dbReference type="KEGG" id="pbv:AR543_14195"/>
<dbReference type="Gene3D" id="3.40.50.1820">
    <property type="entry name" value="alpha/beta hydrolase"/>
    <property type="match status" value="1"/>
</dbReference>
<evidence type="ECO:0000313" key="3">
    <source>
        <dbReference type="EMBL" id="ANF97040.1"/>
    </source>
</evidence>